<dbReference type="InterPro" id="IPR036390">
    <property type="entry name" value="WH_DNA-bd_sf"/>
</dbReference>
<evidence type="ECO:0000256" key="1">
    <source>
        <dbReference type="ARBA" id="ARBA00023125"/>
    </source>
</evidence>
<proteinExistence type="predicted"/>
<dbReference type="Gene3D" id="1.10.10.10">
    <property type="entry name" value="Winged helix-like DNA-binding domain superfamily/Winged helix DNA-binding domain"/>
    <property type="match status" value="1"/>
</dbReference>
<comment type="caution">
    <text evidence="2">The sequence shown here is derived from an EMBL/GenBank/DDBJ whole genome shotgun (WGS) entry which is preliminary data.</text>
</comment>
<dbReference type="InterPro" id="IPR036388">
    <property type="entry name" value="WH-like_DNA-bd_sf"/>
</dbReference>
<dbReference type="RefSeq" id="WP_188388809.1">
    <property type="nucleotide sequence ID" value="NZ_BMFK01000002.1"/>
</dbReference>
<sequence length="234" mass="26365">MKHTLKVTNVLSDPTRFHIYHYVTNKGDEVTVCEVAEEFNIHPNVARLHLTKLTDVNMLVSETKKSGKGGRPGKFYRLSEELVQLTFPYRDYHLLSKITLQALMSLGDAGIQALYATGKEFGKTLMQQEIAYYGYAKETLTFEQKFSILKNAAKSAGIQSVFHTDENNDIISFELCNCPFKECATEHPGNVCQMHISLLRGIFEALFDTVSLIEGDNMIKGCKSCTYKAFISQV</sequence>
<dbReference type="GO" id="GO:0003677">
    <property type="term" value="F:DNA binding"/>
    <property type="evidence" value="ECO:0007669"/>
    <property type="project" value="UniProtKB-KW"/>
</dbReference>
<dbReference type="Gene3D" id="3.30.1380.20">
    <property type="entry name" value="Trafficking protein particle complex subunit 3"/>
    <property type="match status" value="1"/>
</dbReference>
<dbReference type="Pfam" id="PF12840">
    <property type="entry name" value="HTH_20"/>
    <property type="match status" value="1"/>
</dbReference>
<dbReference type="AlphaFoldDB" id="A0A917AUT3"/>
<gene>
    <name evidence="2" type="ORF">GCM10007140_24780</name>
</gene>
<keyword evidence="3" id="KW-1185">Reference proteome</keyword>
<reference evidence="2" key="2">
    <citation type="submission" date="2020-09" db="EMBL/GenBank/DDBJ databases">
        <authorList>
            <person name="Sun Q."/>
            <person name="Zhou Y."/>
        </authorList>
    </citation>
    <scope>NUCLEOTIDE SEQUENCE</scope>
    <source>
        <strain evidence="2">CGMCC 1.12698</strain>
    </source>
</reference>
<dbReference type="InterPro" id="IPR011991">
    <property type="entry name" value="ArsR-like_HTH"/>
</dbReference>
<dbReference type="EMBL" id="BMFK01000002">
    <property type="protein sequence ID" value="GGE73939.1"/>
    <property type="molecule type" value="Genomic_DNA"/>
</dbReference>
<organism evidence="2 3">
    <name type="scientific">Priestia taiwanensis</name>
    <dbReference type="NCBI Taxonomy" id="1347902"/>
    <lineage>
        <taxon>Bacteria</taxon>
        <taxon>Bacillati</taxon>
        <taxon>Bacillota</taxon>
        <taxon>Bacilli</taxon>
        <taxon>Bacillales</taxon>
        <taxon>Bacillaceae</taxon>
        <taxon>Priestia</taxon>
    </lineage>
</organism>
<accession>A0A917AUT3</accession>
<dbReference type="CDD" id="cd00090">
    <property type="entry name" value="HTH_ARSR"/>
    <property type="match status" value="1"/>
</dbReference>
<keyword evidence="1" id="KW-0238">DNA-binding</keyword>
<dbReference type="SUPFAM" id="SSF46785">
    <property type="entry name" value="Winged helix' DNA-binding domain"/>
    <property type="match status" value="1"/>
</dbReference>
<name>A0A917AUT3_9BACI</name>
<protein>
    <submittedName>
        <fullName evidence="2">Transcriptional regulator</fullName>
    </submittedName>
</protein>
<dbReference type="Proteomes" id="UP000605259">
    <property type="component" value="Unassembled WGS sequence"/>
</dbReference>
<evidence type="ECO:0000313" key="2">
    <source>
        <dbReference type="EMBL" id="GGE73939.1"/>
    </source>
</evidence>
<evidence type="ECO:0000313" key="3">
    <source>
        <dbReference type="Proteomes" id="UP000605259"/>
    </source>
</evidence>
<reference evidence="2" key="1">
    <citation type="journal article" date="2014" name="Int. J. Syst. Evol. Microbiol.">
        <title>Complete genome sequence of Corynebacterium casei LMG S-19264T (=DSM 44701T), isolated from a smear-ripened cheese.</title>
        <authorList>
            <consortium name="US DOE Joint Genome Institute (JGI-PGF)"/>
            <person name="Walter F."/>
            <person name="Albersmeier A."/>
            <person name="Kalinowski J."/>
            <person name="Ruckert C."/>
        </authorList>
    </citation>
    <scope>NUCLEOTIDE SEQUENCE</scope>
    <source>
        <strain evidence="2">CGMCC 1.12698</strain>
    </source>
</reference>